<name>A0A382RXJ0_9ZZZZ</name>
<feature type="non-terminal residue" evidence="1">
    <location>
        <position position="63"/>
    </location>
</feature>
<dbReference type="AlphaFoldDB" id="A0A382RXJ0"/>
<feature type="non-terminal residue" evidence="1">
    <location>
        <position position="1"/>
    </location>
</feature>
<organism evidence="1">
    <name type="scientific">marine metagenome</name>
    <dbReference type="NCBI Taxonomy" id="408172"/>
    <lineage>
        <taxon>unclassified sequences</taxon>
        <taxon>metagenomes</taxon>
        <taxon>ecological metagenomes</taxon>
    </lineage>
</organism>
<evidence type="ECO:0008006" key="2">
    <source>
        <dbReference type="Google" id="ProtNLM"/>
    </source>
</evidence>
<dbReference type="SUPFAM" id="SSF52518">
    <property type="entry name" value="Thiamin diphosphate-binding fold (THDP-binding)"/>
    <property type="match status" value="1"/>
</dbReference>
<dbReference type="InterPro" id="IPR029061">
    <property type="entry name" value="THDP-binding"/>
</dbReference>
<sequence>VNESNNLEDIALLIRGELVKISNQANTPHLGSSLSCVEILVAAYWGAMNIDSEKPNSPDRDRL</sequence>
<proteinExistence type="predicted"/>
<accession>A0A382RXJ0</accession>
<evidence type="ECO:0000313" key="1">
    <source>
        <dbReference type="EMBL" id="SVD02343.1"/>
    </source>
</evidence>
<dbReference type="EMBL" id="UINC01124893">
    <property type="protein sequence ID" value="SVD02343.1"/>
    <property type="molecule type" value="Genomic_DNA"/>
</dbReference>
<gene>
    <name evidence="1" type="ORF">METZ01_LOCUS355197</name>
</gene>
<reference evidence="1" key="1">
    <citation type="submission" date="2018-05" db="EMBL/GenBank/DDBJ databases">
        <authorList>
            <person name="Lanie J.A."/>
            <person name="Ng W.-L."/>
            <person name="Kazmierczak K.M."/>
            <person name="Andrzejewski T.M."/>
            <person name="Davidsen T.M."/>
            <person name="Wayne K.J."/>
            <person name="Tettelin H."/>
            <person name="Glass J.I."/>
            <person name="Rusch D."/>
            <person name="Podicherti R."/>
            <person name="Tsui H.-C.T."/>
            <person name="Winkler M.E."/>
        </authorList>
    </citation>
    <scope>NUCLEOTIDE SEQUENCE</scope>
</reference>
<dbReference type="Gene3D" id="3.40.50.970">
    <property type="match status" value="1"/>
</dbReference>
<protein>
    <recommendedName>
        <fullName evidence="2">Transketolase signature 1 domain-containing protein</fullName>
    </recommendedName>
</protein>